<name>A0ABV6RS48_9GAMM</name>
<dbReference type="Proteomes" id="UP001589896">
    <property type="component" value="Unassembled WGS sequence"/>
</dbReference>
<organism evidence="2 3">
    <name type="scientific">Lysobacter korlensis</name>
    <dbReference type="NCBI Taxonomy" id="553636"/>
    <lineage>
        <taxon>Bacteria</taxon>
        <taxon>Pseudomonadati</taxon>
        <taxon>Pseudomonadota</taxon>
        <taxon>Gammaproteobacteria</taxon>
        <taxon>Lysobacterales</taxon>
        <taxon>Lysobacteraceae</taxon>
        <taxon>Lysobacter</taxon>
    </lineage>
</organism>
<feature type="domain" description="Putative endonuclease Z1" evidence="1">
    <location>
        <begin position="503"/>
        <end position="752"/>
    </location>
</feature>
<gene>
    <name evidence="2" type="ORF">ACFFGH_18360</name>
</gene>
<evidence type="ECO:0000313" key="3">
    <source>
        <dbReference type="Proteomes" id="UP001589896"/>
    </source>
</evidence>
<dbReference type="EMBL" id="JBHLTG010000004">
    <property type="protein sequence ID" value="MFC0679807.1"/>
    <property type="molecule type" value="Genomic_DNA"/>
</dbReference>
<reference evidence="2 3" key="1">
    <citation type="submission" date="2024-09" db="EMBL/GenBank/DDBJ databases">
        <authorList>
            <person name="Sun Q."/>
            <person name="Mori K."/>
        </authorList>
    </citation>
    <scope>NUCLEOTIDE SEQUENCE [LARGE SCALE GENOMIC DNA]</scope>
    <source>
        <strain evidence="2 3">KCTC 23076</strain>
    </source>
</reference>
<sequence length="1004" mass="113372">MISEHEQRGAAKALQALLTALGVTGPRPFGRRLRDEIEEADFTGDVEGAIAHVMDAIRGSDPNALPHALFARALREWDAATDTDWDSGTERLSQERRDLILRKLALDEDTIAAVERSIPIARKFDQAIVIADSHQEWYTDSRKWKHRFYWPRYQKYLETQAGWDEEGIRALDHATDQVIRRLSDPERKDAHAVRGLVVGYVQSGKTANFTAVVAKAIDAGYRVVIVLAGVLDSLRLQTQRRLDKELVGQEQINRDKASYLPDEYVGDQDWDRFVRYGGMPSEHGACNLRRITTSRSDYKGLGQGKDVLRLEKLFADRAANHPDNLHPAAARIIIIKKNSHVIRKLISDFRELGVGLDDMPVLIIDDESDQASVNTINPSRGRRRKMSEREAREAAQAEAERTSTNRAIVDLLGMFPRSQYIGYTATPAANALINPEDSRDLFPRDFIELLPRPQNYMGIADFHDFDEGFNPLHDEEVEQLGVRSNRKAFVRKVENHDDDTMFRQALDAYFLAGAIKLFRHARDPGSVNVRHHTMLVHRGAQRVVHEDDRRRVCELLGANAYSQESAKRRLWKLWEEDFREVSEVREPDLARPESYADLHGFMVEAIDRFQRNAKQVLIVNGDNEYKDDMPDFDREDVWNILVGGAKLSRGYTVEGLTTTYFVRKAAAGDTLMQMGRWFGFRRGYRDLVRLYVGTQVPAGKASAGKDGMAKPAKTADLYEMFESICMDEERFRRRIAMYSRDGIRPIQVPPLVPMGMLVPTQRNKMYNAEIQMENFGGRHAESGRVTFKPTERAENVDRLASLVEGAPAHTVNLTGRAADGTQRSLNGRLYTLGADRFLGFLERYAWGTPESQFANVISFLKGTGADSPGVDQWLLLMLTKPSAKSHWAFDGFDHGAFERSVLNGRFKVFSEKRHRDIADHLTGISCLPVADAALDALCAPRQAVALLYPTVRKGDGVKAKVADREITLGLDLAFPPNSIRQRMNWRVRDTSPSAGAFVDTPVPT</sequence>
<keyword evidence="3" id="KW-1185">Reference proteome</keyword>
<proteinExistence type="predicted"/>
<accession>A0ABV6RS48</accession>
<evidence type="ECO:0000259" key="1">
    <source>
        <dbReference type="Pfam" id="PF10593"/>
    </source>
</evidence>
<comment type="caution">
    <text evidence="2">The sequence shown here is derived from an EMBL/GenBank/DDBJ whole genome shotgun (WGS) entry which is preliminary data.</text>
</comment>
<dbReference type="RefSeq" id="WP_386670907.1">
    <property type="nucleotide sequence ID" value="NZ_JBHLTG010000004.1"/>
</dbReference>
<dbReference type="InterPro" id="IPR018310">
    <property type="entry name" value="Put_endonuclease_Z1-dom"/>
</dbReference>
<evidence type="ECO:0000313" key="2">
    <source>
        <dbReference type="EMBL" id="MFC0679807.1"/>
    </source>
</evidence>
<dbReference type="Pfam" id="PF10593">
    <property type="entry name" value="Z1"/>
    <property type="match status" value="1"/>
</dbReference>
<protein>
    <submittedName>
        <fullName evidence="2">Z1 domain-containing protein</fullName>
    </submittedName>
</protein>